<evidence type="ECO:0000256" key="1">
    <source>
        <dbReference type="SAM" id="MobiDB-lite"/>
    </source>
</evidence>
<dbReference type="OrthoDB" id="5856134at2759"/>
<dbReference type="EMBL" id="UYYG01001156">
    <property type="protein sequence ID" value="VDN56716.1"/>
    <property type="molecule type" value="Genomic_DNA"/>
</dbReference>
<name>A0A0N4U614_DRAME</name>
<evidence type="ECO:0000313" key="4">
    <source>
        <dbReference type="Proteomes" id="UP000274756"/>
    </source>
</evidence>
<dbReference type="AlphaFoldDB" id="A0A0N4U614"/>
<reference evidence="5" key="1">
    <citation type="submission" date="2017-02" db="UniProtKB">
        <authorList>
            <consortium name="WormBaseParasite"/>
        </authorList>
    </citation>
    <scope>IDENTIFICATION</scope>
</reference>
<protein>
    <submittedName>
        <fullName evidence="5">C2H2-type domain-containing protein</fullName>
    </submittedName>
</protein>
<reference evidence="2 4" key="2">
    <citation type="submission" date="2018-11" db="EMBL/GenBank/DDBJ databases">
        <authorList>
            <consortium name="Pathogen Informatics"/>
        </authorList>
    </citation>
    <scope>NUCLEOTIDE SEQUENCE [LARGE SCALE GENOMIC DNA]</scope>
</reference>
<evidence type="ECO:0000313" key="3">
    <source>
        <dbReference type="Proteomes" id="UP000038040"/>
    </source>
</evidence>
<keyword evidence="4" id="KW-1185">Reference proteome</keyword>
<feature type="compositionally biased region" description="Polar residues" evidence="1">
    <location>
        <begin position="114"/>
        <end position="141"/>
    </location>
</feature>
<gene>
    <name evidence="2" type="ORF">DME_LOCUS6689</name>
</gene>
<dbReference type="WBParaSite" id="DME_0000232901-mRNA-1">
    <property type="protein sequence ID" value="DME_0000232901-mRNA-1"/>
    <property type="gene ID" value="DME_0000232901"/>
</dbReference>
<accession>A0A0N4U614</accession>
<evidence type="ECO:0000313" key="5">
    <source>
        <dbReference type="WBParaSite" id="DME_0000232901-mRNA-1"/>
    </source>
</evidence>
<feature type="region of interest" description="Disordered" evidence="1">
    <location>
        <begin position="93"/>
        <end position="153"/>
    </location>
</feature>
<dbReference type="Proteomes" id="UP000038040">
    <property type="component" value="Unplaced"/>
</dbReference>
<dbReference type="STRING" id="318479.A0A0N4U614"/>
<feature type="compositionally biased region" description="Low complexity" evidence="1">
    <location>
        <begin position="96"/>
        <end position="113"/>
    </location>
</feature>
<proteinExistence type="predicted"/>
<organism evidence="3 5">
    <name type="scientific">Dracunculus medinensis</name>
    <name type="common">Guinea worm</name>
    <dbReference type="NCBI Taxonomy" id="318479"/>
    <lineage>
        <taxon>Eukaryota</taxon>
        <taxon>Metazoa</taxon>
        <taxon>Ecdysozoa</taxon>
        <taxon>Nematoda</taxon>
        <taxon>Chromadorea</taxon>
        <taxon>Rhabditida</taxon>
        <taxon>Spirurina</taxon>
        <taxon>Dracunculoidea</taxon>
        <taxon>Dracunculidae</taxon>
        <taxon>Dracunculus</taxon>
    </lineage>
</organism>
<sequence>MLRMNIARTEHNNNRLSATSAVSAATNGAISGVATNGAAFHHTPAAQVIINGITDERGNLRQSSSQHYANGSAIDVKDIIGNHALKQGSFMGLSYHQQQQQQQQQHPQQQQQQSVSSSAAANQTHLQTESSDSTTNTSATGRNRHRSSQNDGFIKCHYCPKKWADQAV</sequence>
<dbReference type="Proteomes" id="UP000274756">
    <property type="component" value="Unassembled WGS sequence"/>
</dbReference>
<evidence type="ECO:0000313" key="2">
    <source>
        <dbReference type="EMBL" id="VDN56716.1"/>
    </source>
</evidence>